<keyword evidence="11" id="KW-1185">Reference proteome</keyword>
<keyword evidence="6" id="KW-0539">Nucleus</keyword>
<dbReference type="PANTHER" id="PTHR12162:SF0">
    <property type="entry name" value="NIBRIN"/>
    <property type="match status" value="1"/>
</dbReference>
<feature type="compositionally biased region" description="Basic residues" evidence="8">
    <location>
        <begin position="415"/>
        <end position="424"/>
    </location>
</feature>
<feature type="compositionally biased region" description="Basic residues" evidence="8">
    <location>
        <begin position="487"/>
        <end position="496"/>
    </location>
</feature>
<evidence type="ECO:0000256" key="2">
    <source>
        <dbReference type="ARBA" id="ARBA00004286"/>
    </source>
</evidence>
<feature type="region of interest" description="Disordered" evidence="8">
    <location>
        <begin position="208"/>
        <end position="233"/>
    </location>
</feature>
<sequence>MWLLESDLFEDRKLWLRPGKLYLFGRTVTQPGQLTISDKTVSRKHVTIQVDAVPEGGARNIHSRSNITIEDLNAKKGTLLNGVQIRGEKKTLTEPSNEVKLGLCPKLFRIVWQPVVLSFSFTSKELRADPWTTLRDSLEQLDIKFSAEYEQETTHVVSKKRNTSKGLQALINGKFIVTDSFISDIVAAATVADGAEDGTPSALELDFEGSWPNPVEHLPPRGEEPTDRPPEAYAPDARRQEVFEGYTFVFYEKKQYESLFPAISHGKGKALLKEVTPGETDVDDFIRYVKGVAGEKGLGSFEDGSEGRGVVVVRYMPSKGPDTEWFTQFLTAFAVRLDHRPIDQREFLEAILACDASMLRRPLEVASHSGPAPAPVQTEAAVQDTGDQMEVDQPQAQEPAQEQAQEPSSPPPPVRARRGARSRFKGFDLGSDDEVTPTSAPAPQPAPEPEPEPTQQAAAASQDSLFVSQNPGLDRNAVEEEEPQARPARKSQRKRALSPLPEHDNSTFMDALAPTATAAKRRRIEAGQPAIPPVPEPEAMDEDEEEPSESPPAKNGKKQSAKGKGKVPENEDILDLARQRREEEEARAAAERKELLATNDDEIDYAAIRALHIIEECEVHFPDPEVDRNSREQAIAEGRWDPRWNGKKNFKRFRKQGDPASRPAPRIIVGLEEVKPKEYGIGDDYWLEDGGSSSRRNEDSQAQSQHQTQARDSSGKDAEMPPPPKTSRRHVLALDSSDEEDTNEDQSVSVDLASPEPPRSRVAKVAEKANTRRSQQSTQTQTTQSQSTAPSTRGSKRAATSAAASGSKQPAAKKPRRGLRASKDSDESEGDSDDGLRFRFGKRK</sequence>
<dbReference type="GO" id="GO:0030870">
    <property type="term" value="C:Mre11 complex"/>
    <property type="evidence" value="ECO:0007669"/>
    <property type="project" value="InterPro"/>
</dbReference>
<gene>
    <name evidence="10" type="ORF">QBC37DRAFT_414823</name>
</gene>
<feature type="compositionally biased region" description="Low complexity" evidence="8">
    <location>
        <begin position="772"/>
        <end position="788"/>
    </location>
</feature>
<comment type="similarity">
    <text evidence="7">Belongs to the Nibrin family.</text>
</comment>
<proteinExistence type="inferred from homology"/>
<comment type="subcellular location">
    <subcellularLocation>
        <location evidence="2">Chromosome</location>
    </subcellularLocation>
    <subcellularLocation>
        <location evidence="1">Nucleus</location>
    </subcellularLocation>
</comment>
<dbReference type="Gene3D" id="2.60.200.20">
    <property type="match status" value="1"/>
</dbReference>
<dbReference type="AlphaFoldDB" id="A0AAN6YF33"/>
<dbReference type="PROSITE" id="PS50006">
    <property type="entry name" value="FHA_DOMAIN"/>
    <property type="match status" value="1"/>
</dbReference>
<evidence type="ECO:0000313" key="10">
    <source>
        <dbReference type="EMBL" id="KAK4217318.1"/>
    </source>
</evidence>
<feature type="region of interest" description="Disordered" evidence="8">
    <location>
        <begin position="637"/>
        <end position="844"/>
    </location>
</feature>
<evidence type="ECO:0000256" key="5">
    <source>
        <dbReference type="ARBA" id="ARBA00023204"/>
    </source>
</evidence>
<dbReference type="InterPro" id="IPR008984">
    <property type="entry name" value="SMAD_FHA_dom_sf"/>
</dbReference>
<dbReference type="InterPro" id="IPR043014">
    <property type="entry name" value="Nibrin_BRCT2_sf"/>
</dbReference>
<dbReference type="Gene3D" id="3.40.50.10980">
    <property type="entry name" value="Nibrin, BRCT2 domain"/>
    <property type="match status" value="1"/>
</dbReference>
<feature type="compositionally biased region" description="Polar residues" evidence="8">
    <location>
        <begin position="700"/>
        <end position="712"/>
    </location>
</feature>
<evidence type="ECO:0000256" key="1">
    <source>
        <dbReference type="ARBA" id="ARBA00004123"/>
    </source>
</evidence>
<reference evidence="10" key="2">
    <citation type="submission" date="2023-05" db="EMBL/GenBank/DDBJ databases">
        <authorList>
            <consortium name="Lawrence Berkeley National Laboratory"/>
            <person name="Steindorff A."/>
            <person name="Hensen N."/>
            <person name="Bonometti L."/>
            <person name="Westerberg I."/>
            <person name="Brannstrom I.O."/>
            <person name="Guillou S."/>
            <person name="Cros-Aarteil S."/>
            <person name="Calhoun S."/>
            <person name="Haridas S."/>
            <person name="Kuo A."/>
            <person name="Mondo S."/>
            <person name="Pangilinan J."/>
            <person name="Riley R."/>
            <person name="Labutti K."/>
            <person name="Andreopoulos B."/>
            <person name="Lipzen A."/>
            <person name="Chen C."/>
            <person name="Yanf M."/>
            <person name="Daum C."/>
            <person name="Ng V."/>
            <person name="Clum A."/>
            <person name="Ohm R."/>
            <person name="Martin F."/>
            <person name="Silar P."/>
            <person name="Natvig D."/>
            <person name="Lalanne C."/>
            <person name="Gautier V."/>
            <person name="Ament-Velasquez S.L."/>
            <person name="Kruys A."/>
            <person name="Hutchinson M.I."/>
            <person name="Powell A.J."/>
            <person name="Barry K."/>
            <person name="Miller A.N."/>
            <person name="Grigoriev I.V."/>
            <person name="Debuchy R."/>
            <person name="Gladieux P."/>
            <person name="Thoren M.H."/>
            <person name="Johannesson H."/>
        </authorList>
    </citation>
    <scope>NUCLEOTIDE SEQUENCE</scope>
    <source>
        <strain evidence="10">PSN293</strain>
    </source>
</reference>
<name>A0AAN6YF33_9PEZI</name>
<reference evidence="10" key="1">
    <citation type="journal article" date="2023" name="Mol. Phylogenet. Evol.">
        <title>Genome-scale phylogeny and comparative genomics of the fungal order Sordariales.</title>
        <authorList>
            <person name="Hensen N."/>
            <person name="Bonometti L."/>
            <person name="Westerberg I."/>
            <person name="Brannstrom I.O."/>
            <person name="Guillou S."/>
            <person name="Cros-Aarteil S."/>
            <person name="Calhoun S."/>
            <person name="Haridas S."/>
            <person name="Kuo A."/>
            <person name="Mondo S."/>
            <person name="Pangilinan J."/>
            <person name="Riley R."/>
            <person name="LaButti K."/>
            <person name="Andreopoulos B."/>
            <person name="Lipzen A."/>
            <person name="Chen C."/>
            <person name="Yan M."/>
            <person name="Daum C."/>
            <person name="Ng V."/>
            <person name="Clum A."/>
            <person name="Steindorff A."/>
            <person name="Ohm R.A."/>
            <person name="Martin F."/>
            <person name="Silar P."/>
            <person name="Natvig D.O."/>
            <person name="Lalanne C."/>
            <person name="Gautier V."/>
            <person name="Ament-Velasquez S.L."/>
            <person name="Kruys A."/>
            <person name="Hutchinson M.I."/>
            <person name="Powell A.J."/>
            <person name="Barry K."/>
            <person name="Miller A.N."/>
            <person name="Grigoriev I.V."/>
            <person name="Debuchy R."/>
            <person name="Gladieux P."/>
            <person name="Hiltunen Thoren M."/>
            <person name="Johannesson H."/>
        </authorList>
    </citation>
    <scope>NUCLEOTIDE SEQUENCE</scope>
    <source>
        <strain evidence="10">PSN293</strain>
    </source>
</reference>
<dbReference type="GO" id="GO:0007095">
    <property type="term" value="P:mitotic G2 DNA damage checkpoint signaling"/>
    <property type="evidence" value="ECO:0007669"/>
    <property type="project" value="InterPro"/>
</dbReference>
<dbReference type="InterPro" id="IPR032429">
    <property type="entry name" value="Nibrin_BRCT2"/>
</dbReference>
<keyword evidence="5" id="KW-0234">DNA repair</keyword>
<accession>A0AAN6YF33</accession>
<feature type="compositionally biased region" description="Basic and acidic residues" evidence="8">
    <location>
        <begin position="575"/>
        <end position="595"/>
    </location>
</feature>
<dbReference type="Pfam" id="PF00498">
    <property type="entry name" value="FHA"/>
    <property type="match status" value="1"/>
</dbReference>
<dbReference type="PANTHER" id="PTHR12162">
    <property type="entry name" value="NIBRIN-RELATED"/>
    <property type="match status" value="1"/>
</dbReference>
<feature type="compositionally biased region" description="Basic and acidic residues" evidence="8">
    <location>
        <begin position="218"/>
        <end position="233"/>
    </location>
</feature>
<evidence type="ECO:0000259" key="9">
    <source>
        <dbReference type="PROSITE" id="PS50006"/>
    </source>
</evidence>
<feature type="compositionally biased region" description="Basic residues" evidence="8">
    <location>
        <begin position="811"/>
        <end position="820"/>
    </location>
</feature>
<evidence type="ECO:0000256" key="3">
    <source>
        <dbReference type="ARBA" id="ARBA00022454"/>
    </source>
</evidence>
<comment type="caution">
    <text evidence="10">The sequence shown here is derived from an EMBL/GenBank/DDBJ whole genome shotgun (WGS) entry which is preliminary data.</text>
</comment>
<dbReference type="GO" id="GO:0000724">
    <property type="term" value="P:double-strand break repair via homologous recombination"/>
    <property type="evidence" value="ECO:0007669"/>
    <property type="project" value="TreeGrafter"/>
</dbReference>
<feature type="region of interest" description="Disordered" evidence="8">
    <location>
        <begin position="365"/>
        <end position="599"/>
    </location>
</feature>
<feature type="compositionally biased region" description="Polar residues" evidence="8">
    <location>
        <begin position="462"/>
        <end position="471"/>
    </location>
</feature>
<keyword evidence="4" id="KW-0227">DNA damage</keyword>
<dbReference type="EMBL" id="MU858060">
    <property type="protein sequence ID" value="KAK4217318.1"/>
    <property type="molecule type" value="Genomic_DNA"/>
</dbReference>
<dbReference type="SUPFAM" id="SSF49879">
    <property type="entry name" value="SMAD/FHA domain"/>
    <property type="match status" value="1"/>
</dbReference>
<dbReference type="Gene3D" id="3.40.50.10190">
    <property type="entry name" value="BRCT domain"/>
    <property type="match status" value="1"/>
</dbReference>
<evidence type="ECO:0000256" key="6">
    <source>
        <dbReference type="ARBA" id="ARBA00023242"/>
    </source>
</evidence>
<feature type="compositionally biased region" description="Low complexity" evidence="8">
    <location>
        <begin position="393"/>
        <end position="407"/>
    </location>
</feature>
<dbReference type="InterPro" id="IPR000253">
    <property type="entry name" value="FHA_dom"/>
</dbReference>
<dbReference type="SUPFAM" id="SSF52113">
    <property type="entry name" value="BRCT domain"/>
    <property type="match status" value="1"/>
</dbReference>
<dbReference type="Proteomes" id="UP001301769">
    <property type="component" value="Unassembled WGS sequence"/>
</dbReference>
<protein>
    <recommendedName>
        <fullName evidence="9">FHA domain-containing protein</fullName>
    </recommendedName>
</protein>
<feature type="compositionally biased region" description="Basic residues" evidence="8">
    <location>
        <begin position="645"/>
        <end position="654"/>
    </location>
</feature>
<dbReference type="InterPro" id="IPR036420">
    <property type="entry name" value="BRCT_dom_sf"/>
</dbReference>
<keyword evidence="3" id="KW-0158">Chromosome</keyword>
<evidence type="ECO:0000256" key="7">
    <source>
        <dbReference type="ARBA" id="ARBA00044757"/>
    </source>
</evidence>
<evidence type="ECO:0000256" key="4">
    <source>
        <dbReference type="ARBA" id="ARBA00022763"/>
    </source>
</evidence>
<dbReference type="InterPro" id="IPR040227">
    <property type="entry name" value="Nibrin-rel"/>
</dbReference>
<organism evidence="10 11">
    <name type="scientific">Rhypophila decipiens</name>
    <dbReference type="NCBI Taxonomy" id="261697"/>
    <lineage>
        <taxon>Eukaryota</taxon>
        <taxon>Fungi</taxon>
        <taxon>Dikarya</taxon>
        <taxon>Ascomycota</taxon>
        <taxon>Pezizomycotina</taxon>
        <taxon>Sordariomycetes</taxon>
        <taxon>Sordariomycetidae</taxon>
        <taxon>Sordariales</taxon>
        <taxon>Naviculisporaceae</taxon>
        <taxon>Rhypophila</taxon>
    </lineage>
</organism>
<dbReference type="GO" id="GO:0005694">
    <property type="term" value="C:chromosome"/>
    <property type="evidence" value="ECO:0007669"/>
    <property type="project" value="UniProtKB-SubCell"/>
</dbReference>
<dbReference type="CDD" id="cd22667">
    <property type="entry name" value="FHA_NBN"/>
    <property type="match status" value="1"/>
</dbReference>
<dbReference type="Pfam" id="PF16508">
    <property type="entry name" value="NIBRIN_BRCT_II"/>
    <property type="match status" value="1"/>
</dbReference>
<feature type="domain" description="FHA" evidence="9">
    <location>
        <begin position="22"/>
        <end position="85"/>
    </location>
</feature>
<evidence type="ECO:0000313" key="11">
    <source>
        <dbReference type="Proteomes" id="UP001301769"/>
    </source>
</evidence>
<evidence type="ECO:0000256" key="8">
    <source>
        <dbReference type="SAM" id="MobiDB-lite"/>
    </source>
</evidence>
<feature type="compositionally biased region" description="Acidic residues" evidence="8">
    <location>
        <begin position="538"/>
        <end position="548"/>
    </location>
</feature>
<dbReference type="GO" id="GO:0003684">
    <property type="term" value="F:damaged DNA binding"/>
    <property type="evidence" value="ECO:0007669"/>
    <property type="project" value="TreeGrafter"/>
</dbReference>
<feature type="compositionally biased region" description="Basic residues" evidence="8">
    <location>
        <begin position="555"/>
        <end position="565"/>
    </location>
</feature>